<feature type="non-terminal residue" evidence="2">
    <location>
        <position position="59"/>
    </location>
</feature>
<proteinExistence type="predicted"/>
<evidence type="ECO:0000313" key="2">
    <source>
        <dbReference type="EMBL" id="KAE8317903.1"/>
    </source>
</evidence>
<organism evidence="2 3">
    <name type="scientific">Aspergillus transmontanensis</name>
    <dbReference type="NCBI Taxonomy" id="1034304"/>
    <lineage>
        <taxon>Eukaryota</taxon>
        <taxon>Fungi</taxon>
        <taxon>Dikarya</taxon>
        <taxon>Ascomycota</taxon>
        <taxon>Pezizomycotina</taxon>
        <taxon>Eurotiomycetes</taxon>
        <taxon>Eurotiomycetidae</taxon>
        <taxon>Eurotiales</taxon>
        <taxon>Aspergillaceae</taxon>
        <taxon>Aspergillus</taxon>
        <taxon>Aspergillus subgen. Circumdati</taxon>
    </lineage>
</organism>
<protein>
    <submittedName>
        <fullName evidence="2">Uncharacterized protein</fullName>
    </submittedName>
</protein>
<keyword evidence="1" id="KW-0812">Transmembrane</keyword>
<evidence type="ECO:0000256" key="1">
    <source>
        <dbReference type="SAM" id="Phobius"/>
    </source>
</evidence>
<reference evidence="3" key="1">
    <citation type="submission" date="2019-04" db="EMBL/GenBank/DDBJ databases">
        <title>Friends and foes A comparative genomics studyof 23 Aspergillus species from section Flavi.</title>
        <authorList>
            <consortium name="DOE Joint Genome Institute"/>
            <person name="Kjaerbolling I."/>
            <person name="Vesth T."/>
            <person name="Frisvad J.C."/>
            <person name="Nybo J.L."/>
            <person name="Theobald S."/>
            <person name="Kildgaard S."/>
            <person name="Isbrandt T."/>
            <person name="Kuo A."/>
            <person name="Sato A."/>
            <person name="Lyhne E.K."/>
            <person name="Kogle M.E."/>
            <person name="Wiebenga A."/>
            <person name="Kun R.S."/>
            <person name="Lubbers R.J."/>
            <person name="Makela M.R."/>
            <person name="Barry K."/>
            <person name="Chovatia M."/>
            <person name="Clum A."/>
            <person name="Daum C."/>
            <person name="Haridas S."/>
            <person name="He G."/>
            <person name="LaButti K."/>
            <person name="Lipzen A."/>
            <person name="Mondo S."/>
            <person name="Riley R."/>
            <person name="Salamov A."/>
            <person name="Simmons B.A."/>
            <person name="Magnuson J.K."/>
            <person name="Henrissat B."/>
            <person name="Mortensen U.H."/>
            <person name="Larsen T.O."/>
            <person name="Devries R.P."/>
            <person name="Grigoriev I.V."/>
            <person name="Machida M."/>
            <person name="Baker S.E."/>
            <person name="Andersen M.R."/>
        </authorList>
    </citation>
    <scope>NUCLEOTIDE SEQUENCE [LARGE SCALE GENOMIC DNA]</scope>
    <source>
        <strain evidence="3">CBS 130015</strain>
    </source>
</reference>
<dbReference type="EMBL" id="ML738299">
    <property type="protein sequence ID" value="KAE8317903.1"/>
    <property type="molecule type" value="Genomic_DNA"/>
</dbReference>
<keyword evidence="1" id="KW-0472">Membrane</keyword>
<name>A0A5N6WAU0_9EURO</name>
<accession>A0A5N6WAU0</accession>
<feature type="transmembrane region" description="Helical" evidence="1">
    <location>
        <begin position="31"/>
        <end position="50"/>
    </location>
</feature>
<dbReference type="AlphaFoldDB" id="A0A5N6WAU0"/>
<keyword evidence="1" id="KW-1133">Transmembrane helix</keyword>
<dbReference type="Proteomes" id="UP000325433">
    <property type="component" value="Unassembled WGS sequence"/>
</dbReference>
<gene>
    <name evidence="2" type="ORF">BDV41DRAFT_524043</name>
</gene>
<keyword evidence="3" id="KW-1185">Reference proteome</keyword>
<evidence type="ECO:0000313" key="3">
    <source>
        <dbReference type="Proteomes" id="UP000325433"/>
    </source>
</evidence>
<feature type="transmembrane region" description="Helical" evidence="1">
    <location>
        <begin position="6"/>
        <end position="24"/>
    </location>
</feature>
<sequence>MFMIPFLFGSSLLSTLEIFFFFFFPSSFLNFLFSLIFFLNFYFILFYFTFRVSLILFSF</sequence>